<gene>
    <name evidence="4" type="ORF">IV53_GL000093</name>
</gene>
<proteinExistence type="inferred from homology"/>
<sequence>MSKLEKTSFLAAAIYIGIMAVGMYTMHSIFGYSYDQPAMTKILLGFEIVMTLVGVYFYRKNLKGTGFGKVRFSFGYLVLAILILVSVWMFFTKGDFTANPKLVVIVAITTLFVGISEELMFRGIVLGSFLKSGHVYQGIFFSALCFALLHAVNVLGGSPYSEVVTQVMMTFINGLAFAGLKIKLNNLTPLMIFHWLYDFLLIAGLVAHVDVSGIMLLVTLTEIIILIPLFITAPKNYAKNKV</sequence>
<feature type="domain" description="CAAX prenyl protease 2/Lysostaphin resistance protein A-like" evidence="3">
    <location>
        <begin position="101"/>
        <end position="200"/>
    </location>
</feature>
<comment type="caution">
    <text evidence="4">The sequence shown here is derived from an EMBL/GenBank/DDBJ whole genome shotgun (WGS) entry which is preliminary data.</text>
</comment>
<feature type="transmembrane region" description="Helical" evidence="2">
    <location>
        <begin position="70"/>
        <end position="90"/>
    </location>
</feature>
<dbReference type="GO" id="GO:0004175">
    <property type="term" value="F:endopeptidase activity"/>
    <property type="evidence" value="ECO:0007669"/>
    <property type="project" value="UniProtKB-ARBA"/>
</dbReference>
<evidence type="ECO:0000313" key="4">
    <source>
        <dbReference type="EMBL" id="KRN89375.1"/>
    </source>
</evidence>
<dbReference type="PATRIC" id="fig|1122146.4.peg.95"/>
<evidence type="ECO:0000256" key="1">
    <source>
        <dbReference type="ARBA" id="ARBA00009067"/>
    </source>
</evidence>
<keyword evidence="5" id="KW-1185">Reference proteome</keyword>
<dbReference type="RefSeq" id="WP_051188900.1">
    <property type="nucleotide sequence ID" value="NZ_AUHP01000012.1"/>
</dbReference>
<reference evidence="4 5" key="1">
    <citation type="journal article" date="2015" name="Genome Announc.">
        <title>Expanding the biotechnology potential of lactobacilli through comparative genomics of 213 strains and associated genera.</title>
        <authorList>
            <person name="Sun Z."/>
            <person name="Harris H.M."/>
            <person name="McCann A."/>
            <person name="Guo C."/>
            <person name="Argimon S."/>
            <person name="Zhang W."/>
            <person name="Yang X."/>
            <person name="Jeffery I.B."/>
            <person name="Cooney J.C."/>
            <person name="Kagawa T.F."/>
            <person name="Liu W."/>
            <person name="Song Y."/>
            <person name="Salvetti E."/>
            <person name="Wrobel A."/>
            <person name="Rasinkangas P."/>
            <person name="Parkhill J."/>
            <person name="Rea M.C."/>
            <person name="O'Sullivan O."/>
            <person name="Ritari J."/>
            <person name="Douillard F.P."/>
            <person name="Paul Ross R."/>
            <person name="Yang R."/>
            <person name="Briner A.E."/>
            <person name="Felis G.E."/>
            <person name="de Vos W.M."/>
            <person name="Barrangou R."/>
            <person name="Klaenhammer T.R."/>
            <person name="Caufield P.W."/>
            <person name="Cui Y."/>
            <person name="Zhang H."/>
            <person name="O'Toole P.W."/>
        </authorList>
    </citation>
    <scope>NUCLEOTIDE SEQUENCE [LARGE SCALE GENOMIC DNA]</scope>
    <source>
        <strain evidence="4 5">DSM 22408</strain>
    </source>
</reference>
<dbReference type="AlphaFoldDB" id="A0A0R2KJ06"/>
<evidence type="ECO:0000313" key="5">
    <source>
        <dbReference type="Proteomes" id="UP000051500"/>
    </source>
</evidence>
<dbReference type="OrthoDB" id="1437285at2"/>
<keyword evidence="2" id="KW-1133">Transmembrane helix</keyword>
<comment type="similarity">
    <text evidence="1">Belongs to the UPF0177 family.</text>
</comment>
<feature type="transmembrane region" description="Helical" evidence="2">
    <location>
        <begin position="213"/>
        <end position="231"/>
    </location>
</feature>
<keyword evidence="2" id="KW-0472">Membrane</keyword>
<dbReference type="STRING" id="1122146.IV53_GL000093"/>
<evidence type="ECO:0000256" key="2">
    <source>
        <dbReference type="SAM" id="Phobius"/>
    </source>
</evidence>
<dbReference type="PANTHER" id="PTHR36435:SF1">
    <property type="entry name" value="CAAX AMINO TERMINAL PROTEASE FAMILY PROTEIN"/>
    <property type="match status" value="1"/>
</dbReference>
<dbReference type="EMBL" id="JQBZ01000016">
    <property type="protein sequence ID" value="KRN89375.1"/>
    <property type="molecule type" value="Genomic_DNA"/>
</dbReference>
<dbReference type="GO" id="GO:0080120">
    <property type="term" value="P:CAAX-box protein maturation"/>
    <property type="evidence" value="ECO:0007669"/>
    <property type="project" value="UniProtKB-ARBA"/>
</dbReference>
<name>A0A0R2KJ06_9LACO</name>
<protein>
    <recommendedName>
        <fullName evidence="3">CAAX prenyl protease 2/Lysostaphin resistance protein A-like domain-containing protein</fullName>
    </recommendedName>
</protein>
<dbReference type="Proteomes" id="UP000051500">
    <property type="component" value="Unassembled WGS sequence"/>
</dbReference>
<keyword evidence="2" id="KW-0812">Transmembrane</keyword>
<organism evidence="4 5">
    <name type="scientific">Ligilactobacillus ceti DSM 22408</name>
    <dbReference type="NCBI Taxonomy" id="1122146"/>
    <lineage>
        <taxon>Bacteria</taxon>
        <taxon>Bacillati</taxon>
        <taxon>Bacillota</taxon>
        <taxon>Bacilli</taxon>
        <taxon>Lactobacillales</taxon>
        <taxon>Lactobacillaceae</taxon>
        <taxon>Ligilactobacillus</taxon>
    </lineage>
</organism>
<feature type="transmembrane region" description="Helical" evidence="2">
    <location>
        <begin position="7"/>
        <end position="26"/>
    </location>
</feature>
<dbReference type="InterPro" id="IPR052710">
    <property type="entry name" value="CAAX_protease"/>
</dbReference>
<feature type="transmembrane region" description="Helical" evidence="2">
    <location>
        <begin position="102"/>
        <end position="121"/>
    </location>
</feature>
<feature type="transmembrane region" description="Helical" evidence="2">
    <location>
        <begin position="187"/>
        <end position="207"/>
    </location>
</feature>
<accession>A0A0R2KJ06</accession>
<dbReference type="Pfam" id="PF02517">
    <property type="entry name" value="Rce1-like"/>
    <property type="match status" value="1"/>
</dbReference>
<dbReference type="InterPro" id="IPR003675">
    <property type="entry name" value="Rce1/LyrA-like_dom"/>
</dbReference>
<dbReference type="PANTHER" id="PTHR36435">
    <property type="entry name" value="SLR1288 PROTEIN"/>
    <property type="match status" value="1"/>
</dbReference>
<evidence type="ECO:0000259" key="3">
    <source>
        <dbReference type="Pfam" id="PF02517"/>
    </source>
</evidence>
<dbReference type="eggNOG" id="COG1266">
    <property type="taxonomic scope" value="Bacteria"/>
</dbReference>
<feature type="transmembrane region" description="Helical" evidence="2">
    <location>
        <begin position="163"/>
        <end position="180"/>
    </location>
</feature>
<feature type="transmembrane region" description="Helical" evidence="2">
    <location>
        <begin position="38"/>
        <end position="58"/>
    </location>
</feature>
<feature type="transmembrane region" description="Helical" evidence="2">
    <location>
        <begin position="133"/>
        <end position="151"/>
    </location>
</feature>